<dbReference type="SUPFAM" id="SSF56731">
    <property type="entry name" value="DNA primase core"/>
    <property type="match status" value="1"/>
</dbReference>
<evidence type="ECO:0000313" key="3">
    <source>
        <dbReference type="Proteomes" id="UP000515733"/>
    </source>
</evidence>
<dbReference type="CDD" id="cd03364">
    <property type="entry name" value="TOPRIM_DnaG_primases"/>
    <property type="match status" value="1"/>
</dbReference>
<dbReference type="AlphaFoldDB" id="A0A6S6XZ30"/>
<dbReference type="InterPro" id="IPR006171">
    <property type="entry name" value="TOPRIM_dom"/>
</dbReference>
<dbReference type="GO" id="GO:0005737">
    <property type="term" value="C:cytoplasm"/>
    <property type="evidence" value="ECO:0007669"/>
    <property type="project" value="TreeGrafter"/>
</dbReference>
<geneLocation type="plasmid" evidence="2 3">
    <name>pI</name>
</geneLocation>
<dbReference type="Pfam" id="PF13155">
    <property type="entry name" value="Toprim_2"/>
    <property type="match status" value="1"/>
</dbReference>
<dbReference type="PANTHER" id="PTHR30313:SF2">
    <property type="entry name" value="DNA PRIMASE"/>
    <property type="match status" value="1"/>
</dbReference>
<dbReference type="InterPro" id="IPR013264">
    <property type="entry name" value="DNAG_N"/>
</dbReference>
<dbReference type="Pfam" id="PF08275">
    <property type="entry name" value="DNAG_N"/>
    <property type="match status" value="1"/>
</dbReference>
<keyword evidence="2" id="KW-0548">Nucleotidyltransferase</keyword>
<organism evidence="2 3">
    <name type="scientific">Denitratisoma oestradiolicum</name>
    <dbReference type="NCBI Taxonomy" id="311182"/>
    <lineage>
        <taxon>Bacteria</taxon>
        <taxon>Pseudomonadati</taxon>
        <taxon>Pseudomonadota</taxon>
        <taxon>Betaproteobacteria</taxon>
        <taxon>Nitrosomonadales</taxon>
        <taxon>Sterolibacteriaceae</taxon>
        <taxon>Denitratisoma</taxon>
    </lineage>
</organism>
<dbReference type="Pfam" id="PF10410">
    <property type="entry name" value="DnaB_bind"/>
    <property type="match status" value="1"/>
</dbReference>
<proteinExistence type="predicted"/>
<dbReference type="EC" id="2.7.7.-" evidence="2"/>
<dbReference type="NCBIfam" id="TIGR01391">
    <property type="entry name" value="dnaG"/>
    <property type="match status" value="1"/>
</dbReference>
<accession>A0A6S6XZ30</accession>
<evidence type="ECO:0000259" key="1">
    <source>
        <dbReference type="PROSITE" id="PS50880"/>
    </source>
</evidence>
<dbReference type="SMART" id="SM00493">
    <property type="entry name" value="TOPRIM"/>
    <property type="match status" value="1"/>
</dbReference>
<dbReference type="InterPro" id="IPR006295">
    <property type="entry name" value="DNA_primase_DnaG"/>
</dbReference>
<evidence type="ECO:0000313" key="2">
    <source>
        <dbReference type="EMBL" id="CAB1371256.1"/>
    </source>
</evidence>
<gene>
    <name evidence="2" type="ORF">DENOEST_P0098</name>
</gene>
<dbReference type="RefSeq" id="WP_183148379.1">
    <property type="nucleotide sequence ID" value="NZ_LR778302.1"/>
</dbReference>
<dbReference type="PANTHER" id="PTHR30313">
    <property type="entry name" value="DNA PRIMASE"/>
    <property type="match status" value="1"/>
</dbReference>
<sequence length="328" mass="35372">MPQPLIDHLARAATFYRDQLLSSPHAIAYLKSRGVRGDTAARFRLGYAPAGFQALRAAFPDYGDPALQTAGLVAMNDAGRRYDRFRDRVMFPILDDAGDVIGFGGRVLEGDGPKYLNSPETPVFQKGRVLFGLTQAADAIAATSTVFVVEGYLDVVSLAQHGVQNAVATLGTATTGQHVERLLSLARQVVFCFDGDDAGRRAAARALEVCLPHVTDAVSISFLFLPREHDPDSFVRAKGADAFHDLATEAASLEGFFLANAMQGSSLEHAEGRARLVALAKPGLQQIVAPALLRRLLDALALHTRFTAAELAELCDLQNNLRCSIDRQ</sequence>
<dbReference type="PROSITE" id="PS50880">
    <property type="entry name" value="TOPRIM"/>
    <property type="match status" value="1"/>
</dbReference>
<dbReference type="Gene3D" id="3.40.1360.10">
    <property type="match status" value="1"/>
</dbReference>
<dbReference type="Proteomes" id="UP000515733">
    <property type="component" value="Plasmid pI"/>
</dbReference>
<keyword evidence="3" id="KW-1185">Reference proteome</keyword>
<protein>
    <submittedName>
        <fullName evidence="2">DNA primase</fullName>
        <ecNumber evidence="2">2.7.7.-</ecNumber>
    </submittedName>
</protein>
<feature type="domain" description="Toprim" evidence="1">
    <location>
        <begin position="144"/>
        <end position="226"/>
    </location>
</feature>
<dbReference type="GO" id="GO:0016779">
    <property type="term" value="F:nucleotidyltransferase activity"/>
    <property type="evidence" value="ECO:0007669"/>
    <property type="project" value="UniProtKB-KW"/>
</dbReference>
<dbReference type="Gene3D" id="3.90.980.10">
    <property type="entry name" value="DNA primase, catalytic core, N-terminal domain"/>
    <property type="match status" value="1"/>
</dbReference>
<reference evidence="2 3" key="1">
    <citation type="submission" date="2020-03" db="EMBL/GenBank/DDBJ databases">
        <authorList>
            <consortium name="Genoscope - CEA"/>
            <person name="William W."/>
        </authorList>
    </citation>
    <scope>NUCLEOTIDE SEQUENCE [LARGE SCALE GENOMIC DNA]</scope>
    <source>
        <strain evidence="3">DSM 16959</strain>
        <plasmid evidence="2 3">pI</plasmid>
    </source>
</reference>
<dbReference type="EMBL" id="LR778302">
    <property type="protein sequence ID" value="CAB1371256.1"/>
    <property type="molecule type" value="Genomic_DNA"/>
</dbReference>
<dbReference type="InterPro" id="IPR037068">
    <property type="entry name" value="DNA_primase_core_N_sf"/>
</dbReference>
<dbReference type="InterPro" id="IPR050219">
    <property type="entry name" value="DnaG_primase"/>
</dbReference>
<dbReference type="FunFam" id="3.40.1360.10:FF:000002">
    <property type="entry name" value="DNA primase"/>
    <property type="match status" value="1"/>
</dbReference>
<keyword evidence="2" id="KW-0614">Plasmid</keyword>
<dbReference type="InterPro" id="IPR019475">
    <property type="entry name" value="DNA_primase_DnaB-bd"/>
</dbReference>
<dbReference type="Gene3D" id="1.20.50.20">
    <property type="entry name" value="DnaG, RNA polymerase domain, helical bundle"/>
    <property type="match status" value="1"/>
</dbReference>
<dbReference type="GO" id="GO:0006269">
    <property type="term" value="P:DNA replication, synthesis of primer"/>
    <property type="evidence" value="ECO:0007669"/>
    <property type="project" value="InterPro"/>
</dbReference>
<name>A0A6S6XZ30_9PROT</name>
<dbReference type="InterPro" id="IPR034151">
    <property type="entry name" value="TOPRIM_DnaG_bac"/>
</dbReference>
<dbReference type="KEGG" id="doe:DENOEST_P0098"/>
<keyword evidence="2" id="KW-0808">Transferase</keyword>